<evidence type="ECO:0000256" key="2">
    <source>
        <dbReference type="ARBA" id="ARBA00022448"/>
    </source>
</evidence>
<evidence type="ECO:0000256" key="1">
    <source>
        <dbReference type="ARBA" id="ARBA00008705"/>
    </source>
</evidence>
<dbReference type="CDD" id="cd08925">
    <property type="entry name" value="Hb-beta-like"/>
    <property type="match status" value="1"/>
</dbReference>
<feature type="domain" description="Globin" evidence="8">
    <location>
        <begin position="114"/>
        <end position="258"/>
    </location>
</feature>
<evidence type="ECO:0000256" key="7">
    <source>
        <dbReference type="RuleBase" id="RU000356"/>
    </source>
</evidence>
<reference evidence="9" key="1">
    <citation type="journal article" date="2010" name="Nature">
        <title>The sequence and de novo assembly of the giant panda genome.</title>
        <authorList>
            <person name="Li R."/>
            <person name="Fan W."/>
            <person name="Tian G."/>
            <person name="Zhu H."/>
            <person name="He L."/>
            <person name="Cai J."/>
            <person name="Huang Q."/>
            <person name="Cai Q."/>
            <person name="Li B."/>
            <person name="Bai Y."/>
            <person name="Zhang Z."/>
            <person name="Zhang Y."/>
            <person name="Wang W."/>
            <person name="Li J."/>
            <person name="Wei F."/>
            <person name="Li H."/>
            <person name="Jian M."/>
            <person name="Li J."/>
            <person name="Zhang Z."/>
            <person name="Nielsen R."/>
            <person name="Li D."/>
            <person name="Gu W."/>
            <person name="Yang Z."/>
            <person name="Xuan Z."/>
            <person name="Ryder O.A."/>
            <person name="Leung F.C."/>
            <person name="Zhou Y."/>
            <person name="Cao J."/>
            <person name="Sun X."/>
            <person name="Fu Y."/>
            <person name="Fang X."/>
            <person name="Guo X."/>
            <person name="Wang B."/>
            <person name="Hou R."/>
            <person name="Shen F."/>
            <person name="Mu B."/>
            <person name="Ni P."/>
            <person name="Lin R."/>
            <person name="Qian W."/>
            <person name="Wang G."/>
            <person name="Yu C."/>
            <person name="Nie W."/>
            <person name="Wang J."/>
            <person name="Wu Z."/>
            <person name="Liang H."/>
            <person name="Min J."/>
            <person name="Wu Q."/>
            <person name="Cheng S."/>
            <person name="Ruan J."/>
            <person name="Wang M."/>
            <person name="Shi Z."/>
            <person name="Wen M."/>
            <person name="Liu B."/>
            <person name="Ren X."/>
            <person name="Zheng H."/>
            <person name="Dong D."/>
            <person name="Cook K."/>
            <person name="Shan G."/>
            <person name="Zhang H."/>
            <person name="Kosiol C."/>
            <person name="Xie X."/>
            <person name="Lu Z."/>
            <person name="Zheng H."/>
            <person name="Li Y."/>
            <person name="Steiner C.C."/>
            <person name="Lam T.T."/>
            <person name="Lin S."/>
            <person name="Zhang Q."/>
            <person name="Li G."/>
            <person name="Tian J."/>
            <person name="Gong T."/>
            <person name="Liu H."/>
            <person name="Zhang D."/>
            <person name="Fang L."/>
            <person name="Ye C."/>
            <person name="Zhang J."/>
            <person name="Hu W."/>
            <person name="Xu A."/>
            <person name="Ren Y."/>
            <person name="Zhang G."/>
            <person name="Bruford M.W."/>
            <person name="Li Q."/>
            <person name="Ma L."/>
            <person name="Guo Y."/>
            <person name="An N."/>
            <person name="Hu Y."/>
            <person name="Zheng Y."/>
            <person name="Shi Y."/>
            <person name="Li Z."/>
            <person name="Liu Q."/>
            <person name="Chen Y."/>
            <person name="Zhao J."/>
            <person name="Qu N."/>
            <person name="Zhao S."/>
            <person name="Tian F."/>
            <person name="Wang X."/>
            <person name="Wang H."/>
            <person name="Xu L."/>
            <person name="Liu X."/>
            <person name="Vinar T."/>
            <person name="Wang Y."/>
            <person name="Lam T.W."/>
            <person name="Yiu S.M."/>
            <person name="Liu S."/>
            <person name="Zhang H."/>
            <person name="Li D."/>
            <person name="Huang Y."/>
            <person name="Wang X."/>
            <person name="Yang G."/>
            <person name="Jiang Z."/>
            <person name="Wang J."/>
            <person name="Qin N."/>
            <person name="Li L."/>
            <person name="Li J."/>
            <person name="Bolund L."/>
            <person name="Kristiansen K."/>
            <person name="Wong G.K."/>
            <person name="Olson M."/>
            <person name="Zhang X."/>
            <person name="Li S."/>
            <person name="Yang H."/>
            <person name="Wang J."/>
            <person name="Wang J."/>
        </authorList>
    </citation>
    <scope>NUCLEOTIDE SEQUENCE [LARGE SCALE GENOMIC DNA]</scope>
</reference>
<dbReference type="PANTHER" id="PTHR11442">
    <property type="entry name" value="HEMOGLOBIN FAMILY MEMBER"/>
    <property type="match status" value="1"/>
</dbReference>
<evidence type="ECO:0000259" key="8">
    <source>
        <dbReference type="PROSITE" id="PS01033"/>
    </source>
</evidence>
<dbReference type="GO" id="GO:0042744">
    <property type="term" value="P:hydrogen peroxide catabolic process"/>
    <property type="evidence" value="ECO:0007669"/>
    <property type="project" value="TreeGrafter"/>
</dbReference>
<dbReference type="Gene3D" id="1.10.490.10">
    <property type="entry name" value="Globins"/>
    <property type="match status" value="2"/>
</dbReference>
<dbReference type="GO" id="GO:0004601">
    <property type="term" value="F:peroxidase activity"/>
    <property type="evidence" value="ECO:0007669"/>
    <property type="project" value="TreeGrafter"/>
</dbReference>
<dbReference type="HOGENOM" id="CLU_003827_10_0_1"/>
<dbReference type="GO" id="GO:0031838">
    <property type="term" value="C:haptoglobin-hemoglobin complex"/>
    <property type="evidence" value="ECO:0007669"/>
    <property type="project" value="TreeGrafter"/>
</dbReference>
<dbReference type="PANTHER" id="PTHR11442:SF42">
    <property type="entry name" value="HEMOGLOBIN SUBUNIT BETA"/>
    <property type="match status" value="1"/>
</dbReference>
<dbReference type="InterPro" id="IPR000971">
    <property type="entry name" value="Globin"/>
</dbReference>
<gene>
    <name evidence="9" type="ORF">PANDA_015769</name>
</gene>
<name>D2HU49_AILME</name>
<dbReference type="GO" id="GO:0072562">
    <property type="term" value="C:blood microparticle"/>
    <property type="evidence" value="ECO:0007669"/>
    <property type="project" value="TreeGrafter"/>
</dbReference>
<keyword evidence="2 7" id="KW-0813">Transport</keyword>
<accession>D2HU49</accession>
<evidence type="ECO:0000256" key="4">
    <source>
        <dbReference type="ARBA" id="ARBA00022621"/>
    </source>
</evidence>
<keyword evidence="6" id="KW-0408">Iron</keyword>
<evidence type="ECO:0000256" key="6">
    <source>
        <dbReference type="ARBA" id="ARBA00023004"/>
    </source>
</evidence>
<dbReference type="EMBL" id="GL193383">
    <property type="protein sequence ID" value="EFB18430.1"/>
    <property type="molecule type" value="Genomic_DNA"/>
</dbReference>
<dbReference type="GO" id="GO:0019825">
    <property type="term" value="F:oxygen binding"/>
    <property type="evidence" value="ECO:0007669"/>
    <property type="project" value="InterPro"/>
</dbReference>
<dbReference type="InterPro" id="IPR050056">
    <property type="entry name" value="Hemoglobin_oxygen_transport"/>
</dbReference>
<keyword evidence="4 7" id="KW-0561">Oxygen transport</keyword>
<dbReference type="InterPro" id="IPR009050">
    <property type="entry name" value="Globin-like_sf"/>
</dbReference>
<dbReference type="FunFam" id="1.10.490.10:FF:000001">
    <property type="entry name" value="Hemoglobin subunit beta"/>
    <property type="match status" value="1"/>
</dbReference>
<evidence type="ECO:0000313" key="9">
    <source>
        <dbReference type="EMBL" id="EFB18430.1"/>
    </source>
</evidence>
<keyword evidence="5" id="KW-0479">Metal-binding</keyword>
<dbReference type="GO" id="GO:0031720">
    <property type="term" value="F:haptoglobin binding"/>
    <property type="evidence" value="ECO:0007669"/>
    <property type="project" value="TreeGrafter"/>
</dbReference>
<proteinExistence type="inferred from homology"/>
<dbReference type="GO" id="GO:0043177">
    <property type="term" value="F:organic acid binding"/>
    <property type="evidence" value="ECO:0007669"/>
    <property type="project" value="TreeGrafter"/>
</dbReference>
<evidence type="ECO:0000256" key="3">
    <source>
        <dbReference type="ARBA" id="ARBA00022617"/>
    </source>
</evidence>
<dbReference type="GO" id="GO:0005344">
    <property type="term" value="F:oxygen carrier activity"/>
    <property type="evidence" value="ECO:0007669"/>
    <property type="project" value="UniProtKB-KW"/>
</dbReference>
<dbReference type="SMR" id="D2HU49"/>
<dbReference type="InParanoid" id="D2HU49"/>
<dbReference type="GO" id="GO:0031721">
    <property type="term" value="F:hemoglobin alpha binding"/>
    <property type="evidence" value="ECO:0007669"/>
    <property type="project" value="TreeGrafter"/>
</dbReference>
<comment type="similarity">
    <text evidence="1 7">Belongs to the globin family.</text>
</comment>
<dbReference type="GO" id="GO:0005833">
    <property type="term" value="C:hemoglobin complex"/>
    <property type="evidence" value="ECO:0007669"/>
    <property type="project" value="InterPro"/>
</dbReference>
<dbReference type="PROSITE" id="PS01033">
    <property type="entry name" value="GLOBIN"/>
    <property type="match status" value="2"/>
</dbReference>
<dbReference type="PRINTS" id="PR00814">
    <property type="entry name" value="BETAHAEM"/>
</dbReference>
<feature type="domain" description="Globin" evidence="8">
    <location>
        <begin position="3"/>
        <end position="105"/>
    </location>
</feature>
<dbReference type="AlphaFoldDB" id="D2HU49"/>
<dbReference type="GO" id="GO:0020037">
    <property type="term" value="F:heme binding"/>
    <property type="evidence" value="ECO:0007669"/>
    <property type="project" value="InterPro"/>
</dbReference>
<evidence type="ECO:0000256" key="5">
    <source>
        <dbReference type="ARBA" id="ARBA00022723"/>
    </source>
</evidence>
<dbReference type="SUPFAM" id="SSF46458">
    <property type="entry name" value="Globin-like"/>
    <property type="match status" value="2"/>
</dbReference>
<keyword evidence="3 7" id="KW-0349">Heme</keyword>
<dbReference type="InterPro" id="IPR002337">
    <property type="entry name" value="Hemoglobin_b"/>
</dbReference>
<protein>
    <recommendedName>
        <fullName evidence="8">Globin domain-containing protein</fullName>
    </recommendedName>
</protein>
<dbReference type="InterPro" id="IPR012292">
    <property type="entry name" value="Globin/Proto"/>
</dbReference>
<dbReference type="GO" id="GO:0046872">
    <property type="term" value="F:metal ion binding"/>
    <property type="evidence" value="ECO:0007669"/>
    <property type="project" value="UniProtKB-KW"/>
</dbReference>
<sequence>MVHFTAEEKAAVVSLWARVNVELVGGEVLGRLLVVYPWTQRFFDSFGNLSSESAIMGNPKVKAHGKKVLTSFGNAVKHMDDLKDTFAELSELHCDKLHVDPENFKQPQRDTMVHLTGEEKAAVTGLWSKVNVDEVGGEALGRLLVVYPWTQRFFDSFGDLSTPDAVMNNPKVKAHGKKVLNSFSEGLKNLDNLKGTFAKLSELHCDKLHVDPENFKLLGNVLVCVLAHHFGKEFTPQVQAAYQKVVAGVANALAHKYH</sequence>
<organism evidence="9">
    <name type="scientific">Ailuropoda melanoleuca</name>
    <name type="common">Giant panda</name>
    <dbReference type="NCBI Taxonomy" id="9646"/>
    <lineage>
        <taxon>Eukaryota</taxon>
        <taxon>Metazoa</taxon>
        <taxon>Chordata</taxon>
        <taxon>Craniata</taxon>
        <taxon>Vertebrata</taxon>
        <taxon>Euteleostomi</taxon>
        <taxon>Mammalia</taxon>
        <taxon>Eutheria</taxon>
        <taxon>Laurasiatheria</taxon>
        <taxon>Carnivora</taxon>
        <taxon>Caniformia</taxon>
        <taxon>Ursidae</taxon>
        <taxon>Ailuropoda</taxon>
    </lineage>
</organism>
<dbReference type="Pfam" id="PF00042">
    <property type="entry name" value="Globin"/>
    <property type="match status" value="2"/>
</dbReference>